<dbReference type="GO" id="GO:0003676">
    <property type="term" value="F:nucleic acid binding"/>
    <property type="evidence" value="ECO:0007669"/>
    <property type="project" value="InterPro"/>
</dbReference>
<dbReference type="PANTHER" id="PTHR47481:SF14">
    <property type="entry name" value="RETROTRANSPOSON COPIA-LIKE N-TERMINAL DOMAIN-CONTAINING PROTEIN"/>
    <property type="match status" value="1"/>
</dbReference>
<dbReference type="PANTHER" id="PTHR47481">
    <property type="match status" value="1"/>
</dbReference>
<dbReference type="InterPro" id="IPR054722">
    <property type="entry name" value="PolX-like_BBD"/>
</dbReference>
<evidence type="ECO:0000256" key="1">
    <source>
        <dbReference type="PROSITE-ProRule" id="PRU00047"/>
    </source>
</evidence>
<gene>
    <name evidence="4" type="ORF">g.40918</name>
    <name evidence="3" type="ORF">g.40920</name>
</gene>
<reference evidence="4" key="1">
    <citation type="submission" date="2015-12" db="EMBL/GenBank/DDBJ databases">
        <title>De novo transcriptome assembly of four potential Pierce s Disease insect vectors from Arizona vineyards.</title>
        <authorList>
            <person name="Tassone E.E."/>
        </authorList>
    </citation>
    <scope>NUCLEOTIDE SEQUENCE</scope>
</reference>
<dbReference type="Gene3D" id="4.10.60.10">
    <property type="entry name" value="Zinc finger, CCHC-type"/>
    <property type="match status" value="1"/>
</dbReference>
<dbReference type="Pfam" id="PF22936">
    <property type="entry name" value="Pol_BBD"/>
    <property type="match status" value="1"/>
</dbReference>
<sequence>MASECDFNSIQKLKTIDTFTMWEFEITVLFKARDLIDIVDGTETLDGESDEIKIKKWKARDAKAQHYILLTIDNQIKPHILACKNSHEMFKTLKKLFKKESDAQKCALLSEFYNFKYNNEKDMMTNLCEIQNITYKLNQLDQEINDTMVMTKILTILPESYRYFTSAWDSTSVHERTMVNLKARLVQEENKIKLMDSNNGNDSLVFKASSTHAIGMSKTNNSIKCYSCKKTGHIQRNCTSKKYCSFCKKNNHNESNCYLKNKSSQSKFCDICKKNNHDSKNCFFRDNRNKNRDDYKNTNKTVFLTKKLEKSRPSNEESYKKADKIFVVDSGCTPNHMTNDINILSNIKEYKQQISVAKKNQSMLALGSGNIETDQCILKNVSFVPELSNNLISVNAITENGGKVVFTRNKVEIIKNENVVLEGNKNKQG</sequence>
<keyword evidence="1" id="KW-0479">Metal-binding</keyword>
<evidence type="ECO:0000313" key="3">
    <source>
        <dbReference type="EMBL" id="JAS09905.1"/>
    </source>
</evidence>
<dbReference type="Pfam" id="PF00098">
    <property type="entry name" value="zf-CCHC"/>
    <property type="match status" value="1"/>
</dbReference>
<evidence type="ECO:0000259" key="2">
    <source>
        <dbReference type="PROSITE" id="PS50158"/>
    </source>
</evidence>
<feature type="non-terminal residue" evidence="4">
    <location>
        <position position="429"/>
    </location>
</feature>
<dbReference type="GO" id="GO:0008270">
    <property type="term" value="F:zinc ion binding"/>
    <property type="evidence" value="ECO:0007669"/>
    <property type="project" value="UniProtKB-KW"/>
</dbReference>
<accession>A0A1B6DCP2</accession>
<dbReference type="EMBL" id="GEDC01027393">
    <property type="protein sequence ID" value="JAS09905.1"/>
    <property type="molecule type" value="Transcribed_RNA"/>
</dbReference>
<name>A0A1B6DCP2_9HEMI</name>
<organism evidence="4">
    <name type="scientific">Clastoptera arizonana</name>
    <name type="common">Arizona spittle bug</name>
    <dbReference type="NCBI Taxonomy" id="38151"/>
    <lineage>
        <taxon>Eukaryota</taxon>
        <taxon>Metazoa</taxon>
        <taxon>Ecdysozoa</taxon>
        <taxon>Arthropoda</taxon>
        <taxon>Hexapoda</taxon>
        <taxon>Insecta</taxon>
        <taxon>Pterygota</taxon>
        <taxon>Neoptera</taxon>
        <taxon>Paraneoptera</taxon>
        <taxon>Hemiptera</taxon>
        <taxon>Auchenorrhyncha</taxon>
        <taxon>Cercopoidea</taxon>
        <taxon>Clastopteridae</taxon>
        <taxon>Clastoptera</taxon>
    </lineage>
</organism>
<dbReference type="AlphaFoldDB" id="A0A1B6DCP2"/>
<proteinExistence type="predicted"/>
<dbReference type="SMART" id="SM00343">
    <property type="entry name" value="ZnF_C2HC"/>
    <property type="match status" value="2"/>
</dbReference>
<protein>
    <recommendedName>
        <fullName evidence="2">CCHC-type domain-containing protein</fullName>
    </recommendedName>
</protein>
<dbReference type="Pfam" id="PF14223">
    <property type="entry name" value="Retrotran_gag_2"/>
    <property type="match status" value="1"/>
</dbReference>
<keyword evidence="1" id="KW-0863">Zinc-finger</keyword>
<keyword evidence="1" id="KW-0862">Zinc</keyword>
<dbReference type="EMBL" id="GEDC01013837">
    <property type="protein sequence ID" value="JAS23461.1"/>
    <property type="molecule type" value="Transcribed_RNA"/>
</dbReference>
<dbReference type="SUPFAM" id="SSF57756">
    <property type="entry name" value="Retrovirus zinc finger-like domains"/>
    <property type="match status" value="1"/>
</dbReference>
<dbReference type="InterPro" id="IPR036875">
    <property type="entry name" value="Znf_CCHC_sf"/>
</dbReference>
<dbReference type="PROSITE" id="PS50158">
    <property type="entry name" value="ZF_CCHC"/>
    <property type="match status" value="1"/>
</dbReference>
<feature type="domain" description="CCHC-type" evidence="2">
    <location>
        <begin position="224"/>
        <end position="240"/>
    </location>
</feature>
<dbReference type="InterPro" id="IPR001878">
    <property type="entry name" value="Znf_CCHC"/>
</dbReference>
<evidence type="ECO:0000313" key="4">
    <source>
        <dbReference type="EMBL" id="JAS23461.1"/>
    </source>
</evidence>